<dbReference type="PATRIC" id="fig|79604.3.peg.1119"/>
<feature type="binding site" evidence="9 13">
    <location>
        <position position="442"/>
    </location>
    <ligand>
        <name>Mn(2+)</name>
        <dbReference type="ChEBI" id="CHEBI:29035"/>
        <label>2</label>
    </ligand>
</feature>
<feature type="binding site" evidence="9 13">
    <location>
        <position position="460"/>
    </location>
    <ligand>
        <name>Mn(2+)</name>
        <dbReference type="ChEBI" id="CHEBI:29035"/>
        <label>1</label>
    </ligand>
</feature>
<evidence type="ECO:0000259" key="14">
    <source>
        <dbReference type="Pfam" id="PF01676"/>
    </source>
</evidence>
<protein>
    <recommendedName>
        <fullName evidence="9 10">2,3-bisphosphoglycerate-independent phosphoglycerate mutase</fullName>
        <shortName evidence="9">BPG-independent PGAM</shortName>
        <shortName evidence="9">Phosphoglyceromutase</shortName>
        <shortName evidence="9">iPGM</shortName>
        <ecNumber evidence="9 10">5.4.2.12</ecNumber>
    </recommendedName>
</protein>
<keyword evidence="7 9" id="KW-0464">Manganese</keyword>
<evidence type="ECO:0000256" key="12">
    <source>
        <dbReference type="PIRSR" id="PIRSR001492-2"/>
    </source>
</evidence>
<feature type="active site" description="Phosphoserine intermediate" evidence="9 11">
    <location>
        <position position="66"/>
    </location>
</feature>
<feature type="binding site" evidence="9 12">
    <location>
        <position position="193"/>
    </location>
    <ligand>
        <name>substrate</name>
    </ligand>
</feature>
<dbReference type="PIRSF" id="PIRSF001492">
    <property type="entry name" value="IPGAM"/>
    <property type="match status" value="1"/>
</dbReference>
<dbReference type="InterPro" id="IPR017850">
    <property type="entry name" value="Alkaline_phosphatase_core_sf"/>
</dbReference>
<dbReference type="EC" id="5.4.2.12" evidence="9 10"/>
<evidence type="ECO:0000256" key="3">
    <source>
        <dbReference type="ARBA" id="ARBA00004798"/>
    </source>
</evidence>
<keyword evidence="5 9" id="KW-0479">Metal-binding</keyword>
<evidence type="ECO:0000256" key="5">
    <source>
        <dbReference type="ARBA" id="ARBA00022723"/>
    </source>
</evidence>
<feature type="binding site" evidence="9 12">
    <location>
        <position position="334"/>
    </location>
    <ligand>
        <name>substrate</name>
    </ligand>
</feature>
<evidence type="ECO:0000256" key="10">
    <source>
        <dbReference type="NCBIfam" id="TIGR01307"/>
    </source>
</evidence>
<dbReference type="InterPro" id="IPR005995">
    <property type="entry name" value="Pgm_bpd_ind"/>
</dbReference>
<organism evidence="16 17">
    <name type="scientific">Denitrobacterium detoxificans</name>
    <dbReference type="NCBI Taxonomy" id="79604"/>
    <lineage>
        <taxon>Bacteria</taxon>
        <taxon>Bacillati</taxon>
        <taxon>Actinomycetota</taxon>
        <taxon>Coriobacteriia</taxon>
        <taxon>Eggerthellales</taxon>
        <taxon>Eggerthellaceae</taxon>
        <taxon>Denitrobacterium</taxon>
    </lineage>
</organism>
<evidence type="ECO:0000313" key="16">
    <source>
        <dbReference type="EMBL" id="SEO86612.1"/>
    </source>
</evidence>
<dbReference type="Gene3D" id="3.40.720.10">
    <property type="entry name" value="Alkaline Phosphatase, subunit A"/>
    <property type="match status" value="1"/>
</dbReference>
<evidence type="ECO:0000256" key="1">
    <source>
        <dbReference type="ARBA" id="ARBA00000370"/>
    </source>
</evidence>
<gene>
    <name evidence="9" type="primary">gpmI</name>
    <name evidence="16" type="ORF">SAMN02910314_01421</name>
</gene>
<dbReference type="AlphaFoldDB" id="A0A172RY69"/>
<evidence type="ECO:0000256" key="2">
    <source>
        <dbReference type="ARBA" id="ARBA00002315"/>
    </source>
</evidence>
<dbReference type="FunFam" id="3.40.1450.10:FF:000002">
    <property type="entry name" value="2,3-bisphosphoglycerate-independent phosphoglycerate mutase"/>
    <property type="match status" value="1"/>
</dbReference>
<dbReference type="UniPathway" id="UPA00109">
    <property type="reaction ID" value="UER00186"/>
</dbReference>
<dbReference type="SUPFAM" id="SSF53649">
    <property type="entry name" value="Alkaline phosphatase-like"/>
    <property type="match status" value="1"/>
</dbReference>
<evidence type="ECO:0000259" key="15">
    <source>
        <dbReference type="Pfam" id="PF06415"/>
    </source>
</evidence>
<dbReference type="GO" id="GO:0030145">
    <property type="term" value="F:manganese ion binding"/>
    <property type="evidence" value="ECO:0007669"/>
    <property type="project" value="UniProtKB-UniRule"/>
</dbReference>
<feature type="binding site" evidence="9 13">
    <location>
        <position position="66"/>
    </location>
    <ligand>
        <name>Mn(2+)</name>
        <dbReference type="ChEBI" id="CHEBI:29035"/>
        <label>2</label>
    </ligand>
</feature>
<feature type="domain" description="Metalloenzyme" evidence="14">
    <location>
        <begin position="10"/>
        <end position="503"/>
    </location>
</feature>
<dbReference type="NCBIfam" id="TIGR01307">
    <property type="entry name" value="pgm_bpd_ind"/>
    <property type="match status" value="1"/>
</dbReference>
<dbReference type="Pfam" id="PF06415">
    <property type="entry name" value="iPGM_N"/>
    <property type="match status" value="1"/>
</dbReference>
<dbReference type="InterPro" id="IPR036646">
    <property type="entry name" value="PGAM_B_sf"/>
</dbReference>
<proteinExistence type="inferred from homology"/>
<dbReference type="RefSeq" id="WP_066662415.1">
    <property type="nucleotide sequence ID" value="NZ_CP011402.1"/>
</dbReference>
<sequence>MDKSKLHLPAALIIMDGFGIAEPGPGNAISLANTPHLDHLRETASNIQIQASGEYVGLPDGQMGNSEVGHLNIGAGRIVYQELTRINNACRSGGIAENEKLCAAMERVKAAGSVLHVMGLVSDGGVHSSNEHLYALLKMAAQHEVPHVFVHCFMDGRDVPPASGLGYIEELEERIAEYTTDACRISIASISGRYYAMDRDNRWERVKKAFDAIAHALPHSELSPTEFMQASYDAQVTDEFVVPGSFATRGVEDDDAVIFFNFRPDRARQITHAFVDAEPFESESFPRPYFVCLTEYDPEIPADIAFAKEFPENVLADVLSSAGLKQYHIAETEKYAHVTFFLNGGIEAQKEGERRQIIDSPKVATYDLQPEMSEPAVAQTLADAIDADTADVYIVNFANCDMVGHTGSIPAATAAVEAVDAGVGQVLAAIERKGGVALVTADHGNADKMIAEDGQPHTAHTTNPVPLFLADYAGLGYQLAQPEGTCGALCNLAPTLLQMIGLEVPAEMTAPSLLA</sequence>
<evidence type="ECO:0000256" key="9">
    <source>
        <dbReference type="HAMAP-Rule" id="MF_01038"/>
    </source>
</evidence>
<keyword evidence="17" id="KW-1185">Reference proteome</keyword>
<feature type="binding site" evidence="9 13">
    <location>
        <position position="405"/>
    </location>
    <ligand>
        <name>Mn(2+)</name>
        <dbReference type="ChEBI" id="CHEBI:29035"/>
        <label>1</label>
    </ligand>
</feature>
<feature type="binding site" evidence="9 13">
    <location>
        <position position="401"/>
    </location>
    <ligand>
        <name>Mn(2+)</name>
        <dbReference type="ChEBI" id="CHEBI:29035"/>
        <label>1</label>
    </ligand>
</feature>
<comment type="pathway">
    <text evidence="3 9">Carbohydrate degradation; glycolysis; pyruvate from D-glyceraldehyde 3-phosphate: step 3/5.</text>
</comment>
<dbReference type="Pfam" id="PF01676">
    <property type="entry name" value="Metalloenzyme"/>
    <property type="match status" value="1"/>
</dbReference>
<dbReference type="CDD" id="cd16010">
    <property type="entry name" value="iPGM"/>
    <property type="match status" value="1"/>
</dbReference>
<dbReference type="InterPro" id="IPR011258">
    <property type="entry name" value="BPG-indep_PGM_N"/>
</dbReference>
<dbReference type="OrthoDB" id="9800863at2"/>
<feature type="binding site" evidence="9 13">
    <location>
        <position position="16"/>
    </location>
    <ligand>
        <name>Mn(2+)</name>
        <dbReference type="ChEBI" id="CHEBI:29035"/>
        <label>2</label>
    </ligand>
</feature>
<feature type="binding site" evidence="9 12">
    <location>
        <begin position="157"/>
        <end position="158"/>
    </location>
    <ligand>
        <name>substrate</name>
    </ligand>
</feature>
<dbReference type="EMBL" id="FOEC01000009">
    <property type="protein sequence ID" value="SEO86612.1"/>
    <property type="molecule type" value="Genomic_DNA"/>
</dbReference>
<evidence type="ECO:0000256" key="7">
    <source>
        <dbReference type="ARBA" id="ARBA00023211"/>
    </source>
</evidence>
<feature type="binding site" evidence="9 12">
    <location>
        <position position="199"/>
    </location>
    <ligand>
        <name>substrate</name>
    </ligand>
</feature>
<feature type="domain" description="BPG-independent PGAM N-terminal" evidence="15">
    <location>
        <begin position="86"/>
        <end position="297"/>
    </location>
</feature>
<comment type="function">
    <text evidence="2 9">Catalyzes the interconversion of 2-phosphoglycerate and 3-phosphoglycerate.</text>
</comment>
<dbReference type="Gene3D" id="3.40.1450.10">
    <property type="entry name" value="BPG-independent phosphoglycerate mutase, domain B"/>
    <property type="match status" value="1"/>
</dbReference>
<dbReference type="GO" id="GO:0006007">
    <property type="term" value="P:glucose catabolic process"/>
    <property type="evidence" value="ECO:0007669"/>
    <property type="project" value="InterPro"/>
</dbReference>
<accession>A0A172RY69</accession>
<keyword evidence="6 9" id="KW-0324">Glycolysis</keyword>
<dbReference type="STRING" id="79604.AAY81_05525"/>
<evidence type="ECO:0000256" key="6">
    <source>
        <dbReference type="ARBA" id="ARBA00023152"/>
    </source>
</evidence>
<comment type="cofactor">
    <cofactor evidence="9">
        <name>Mn(2+)</name>
        <dbReference type="ChEBI" id="CHEBI:29035"/>
    </cofactor>
    <text evidence="9">Binds 2 manganese ions per subunit.</text>
</comment>
<name>A0A172RY69_9ACTN</name>
<dbReference type="GO" id="GO:0005829">
    <property type="term" value="C:cytosol"/>
    <property type="evidence" value="ECO:0007669"/>
    <property type="project" value="TreeGrafter"/>
</dbReference>
<evidence type="ECO:0000256" key="11">
    <source>
        <dbReference type="PIRSR" id="PIRSR001492-1"/>
    </source>
</evidence>
<feature type="binding site" evidence="9 12">
    <location>
        <begin position="263"/>
        <end position="266"/>
    </location>
    <ligand>
        <name>substrate</name>
    </ligand>
</feature>
<evidence type="ECO:0000313" key="17">
    <source>
        <dbReference type="Proteomes" id="UP000182975"/>
    </source>
</evidence>
<dbReference type="GO" id="GO:0004619">
    <property type="term" value="F:phosphoglycerate mutase activity"/>
    <property type="evidence" value="ECO:0007669"/>
    <property type="project" value="UniProtKB-UniRule"/>
</dbReference>
<keyword evidence="8 9" id="KW-0413">Isomerase</keyword>
<feature type="binding site" evidence="9 12">
    <location>
        <position position="127"/>
    </location>
    <ligand>
        <name>substrate</name>
    </ligand>
</feature>
<comment type="catalytic activity">
    <reaction evidence="1 9">
        <text>(2R)-2-phosphoglycerate = (2R)-3-phosphoglycerate</text>
        <dbReference type="Rhea" id="RHEA:15901"/>
        <dbReference type="ChEBI" id="CHEBI:58272"/>
        <dbReference type="ChEBI" id="CHEBI:58289"/>
        <dbReference type="EC" id="5.4.2.12"/>
    </reaction>
</comment>
<dbReference type="PANTHER" id="PTHR31637:SF0">
    <property type="entry name" value="2,3-BISPHOSPHOGLYCERATE-INDEPENDENT PHOSPHOGLYCERATE MUTASE"/>
    <property type="match status" value="1"/>
</dbReference>
<evidence type="ECO:0000256" key="8">
    <source>
        <dbReference type="ARBA" id="ARBA00023235"/>
    </source>
</evidence>
<dbReference type="Proteomes" id="UP000182975">
    <property type="component" value="Unassembled WGS sequence"/>
</dbReference>
<dbReference type="InterPro" id="IPR006124">
    <property type="entry name" value="Metalloenzyme"/>
</dbReference>
<comment type="similarity">
    <text evidence="4 9">Belongs to the BPG-independent phosphoglycerate mutase family.</text>
</comment>
<dbReference type="HAMAP" id="MF_01038">
    <property type="entry name" value="GpmI"/>
    <property type="match status" value="1"/>
</dbReference>
<dbReference type="KEGG" id="ddt:AAY81_05525"/>
<evidence type="ECO:0000256" key="4">
    <source>
        <dbReference type="ARBA" id="ARBA00008819"/>
    </source>
</evidence>
<comment type="subunit">
    <text evidence="9">Monomer.</text>
</comment>
<evidence type="ECO:0000256" key="13">
    <source>
        <dbReference type="PIRSR" id="PIRSR001492-3"/>
    </source>
</evidence>
<feature type="binding site" evidence="9 13">
    <location>
        <position position="443"/>
    </location>
    <ligand>
        <name>Mn(2+)</name>
        <dbReference type="ChEBI" id="CHEBI:29035"/>
        <label>2</label>
    </ligand>
</feature>
<dbReference type="PANTHER" id="PTHR31637">
    <property type="entry name" value="2,3-BISPHOSPHOGLYCERATE-INDEPENDENT PHOSPHOGLYCERATE MUTASE"/>
    <property type="match status" value="1"/>
</dbReference>
<dbReference type="SUPFAM" id="SSF64158">
    <property type="entry name" value="2,3-Bisphosphoglycerate-independent phosphoglycerate mutase, substrate-binding domain"/>
    <property type="match status" value="1"/>
</dbReference>
<reference evidence="17" key="1">
    <citation type="submission" date="2016-10" db="EMBL/GenBank/DDBJ databases">
        <authorList>
            <person name="Varghese N."/>
        </authorList>
    </citation>
    <scope>NUCLEOTIDE SEQUENCE [LARGE SCALE GENOMIC DNA]</scope>
    <source>
        <strain evidence="17">DSM 21843</strain>
    </source>
</reference>
<dbReference type="GO" id="GO:0006096">
    <property type="term" value="P:glycolytic process"/>
    <property type="evidence" value="ECO:0007669"/>
    <property type="project" value="UniProtKB-UniRule"/>
</dbReference>